<dbReference type="AlphaFoldDB" id="A0A2T6BE37"/>
<comment type="caution">
    <text evidence="1">The sequence shown here is derived from an EMBL/GenBank/DDBJ whole genome shotgun (WGS) entry which is preliminary data.</text>
</comment>
<name>A0A2T6BE37_9RHOB</name>
<gene>
    <name evidence="1" type="ORF">C8N43_3125</name>
</gene>
<dbReference type="Gene3D" id="3.30.530.20">
    <property type="match status" value="1"/>
</dbReference>
<proteinExistence type="predicted"/>
<accession>A0A2T6BE37</accession>
<dbReference type="OrthoDB" id="7834475at2"/>
<evidence type="ECO:0008006" key="3">
    <source>
        <dbReference type="Google" id="ProtNLM"/>
    </source>
</evidence>
<evidence type="ECO:0000313" key="1">
    <source>
        <dbReference type="EMBL" id="PTX54311.1"/>
    </source>
</evidence>
<keyword evidence="2" id="KW-1185">Reference proteome</keyword>
<dbReference type="EMBL" id="QBKS01000002">
    <property type="protein sequence ID" value="PTX54311.1"/>
    <property type="molecule type" value="Genomic_DNA"/>
</dbReference>
<dbReference type="InterPro" id="IPR023393">
    <property type="entry name" value="START-like_dom_sf"/>
</dbReference>
<protein>
    <recommendedName>
        <fullName evidence="3">Polyketide cyclase/dehydrase/lipid transport protein</fullName>
    </recommendedName>
</protein>
<dbReference type="SUPFAM" id="SSF55961">
    <property type="entry name" value="Bet v1-like"/>
    <property type="match status" value="1"/>
</dbReference>
<evidence type="ECO:0000313" key="2">
    <source>
        <dbReference type="Proteomes" id="UP000243978"/>
    </source>
</evidence>
<sequence length="177" mass="20038">MTKFAGDVVIARPVDEVFDLYTNARLTAERADTRTLVEFTHIGEDGPGTQAVWTFIHPEMKTEMIETVIEMDRPHHIASHLQITRVLPLAPHEVTPGVKPMLAYDMKDNYSPLYGRLPVEGVMRCGFTPADGGTRLELFTEMKLGGLSRLFGWTSKLAKRHPMQAELDAFRDWIEAR</sequence>
<reference evidence="1 2" key="1">
    <citation type="submission" date="2018-04" db="EMBL/GenBank/DDBJ databases">
        <title>Genomic Encyclopedia of Archaeal and Bacterial Type Strains, Phase II (KMG-II): from individual species to whole genera.</title>
        <authorList>
            <person name="Goeker M."/>
        </authorList>
    </citation>
    <scope>NUCLEOTIDE SEQUENCE [LARGE SCALE GENOMIC DNA]</scope>
    <source>
        <strain evidence="1 2">DSM 100977</strain>
    </source>
</reference>
<dbReference type="RefSeq" id="WP_107846660.1">
    <property type="nucleotide sequence ID" value="NZ_QBKS01000002.1"/>
</dbReference>
<dbReference type="Proteomes" id="UP000243978">
    <property type="component" value="Unassembled WGS sequence"/>
</dbReference>
<organism evidence="1 2">
    <name type="scientific">Litoreibacter ponti</name>
    <dbReference type="NCBI Taxonomy" id="1510457"/>
    <lineage>
        <taxon>Bacteria</taxon>
        <taxon>Pseudomonadati</taxon>
        <taxon>Pseudomonadota</taxon>
        <taxon>Alphaproteobacteria</taxon>
        <taxon>Rhodobacterales</taxon>
        <taxon>Roseobacteraceae</taxon>
        <taxon>Litoreibacter</taxon>
    </lineage>
</organism>